<evidence type="ECO:0000313" key="3">
    <source>
        <dbReference type="EMBL" id="CAG2191928.1"/>
    </source>
</evidence>
<keyword evidence="4" id="KW-1185">Reference proteome</keyword>
<dbReference type="PANTHER" id="PTHR47266">
    <property type="entry name" value="ENDONUCLEASE-RELATED"/>
    <property type="match status" value="1"/>
</dbReference>
<feature type="domain" description="Integrase zinc-binding" evidence="2">
    <location>
        <begin position="733"/>
        <end position="779"/>
    </location>
</feature>
<evidence type="ECO:0000256" key="1">
    <source>
        <dbReference type="SAM" id="MobiDB-lite"/>
    </source>
</evidence>
<feature type="compositionally biased region" description="Polar residues" evidence="1">
    <location>
        <begin position="497"/>
        <end position="506"/>
    </location>
</feature>
<name>A0A8S3Q9I5_MYTED</name>
<evidence type="ECO:0000313" key="4">
    <source>
        <dbReference type="Proteomes" id="UP000683360"/>
    </source>
</evidence>
<dbReference type="InterPro" id="IPR041588">
    <property type="entry name" value="Integrase_H2C2"/>
</dbReference>
<gene>
    <name evidence="3" type="ORF">MEDL_7129</name>
</gene>
<dbReference type="GO" id="GO:0003676">
    <property type="term" value="F:nucleic acid binding"/>
    <property type="evidence" value="ECO:0007669"/>
    <property type="project" value="InterPro"/>
</dbReference>
<dbReference type="InterPro" id="IPR036397">
    <property type="entry name" value="RNaseH_sf"/>
</dbReference>
<feature type="region of interest" description="Disordered" evidence="1">
    <location>
        <begin position="841"/>
        <end position="880"/>
    </location>
</feature>
<reference evidence="3" key="1">
    <citation type="submission" date="2021-03" db="EMBL/GenBank/DDBJ databases">
        <authorList>
            <person name="Bekaert M."/>
        </authorList>
    </citation>
    <scope>NUCLEOTIDE SEQUENCE</scope>
</reference>
<dbReference type="Gene3D" id="3.30.420.10">
    <property type="entry name" value="Ribonuclease H-like superfamily/Ribonuclease H"/>
    <property type="match status" value="1"/>
</dbReference>
<dbReference type="OrthoDB" id="654211at2759"/>
<dbReference type="Gene3D" id="1.10.340.70">
    <property type="match status" value="3"/>
</dbReference>
<feature type="region of interest" description="Disordered" evidence="1">
    <location>
        <begin position="448"/>
        <end position="506"/>
    </location>
</feature>
<feature type="compositionally biased region" description="Basic residues" evidence="1">
    <location>
        <begin position="484"/>
        <end position="494"/>
    </location>
</feature>
<protein>
    <recommendedName>
        <fullName evidence="2">Integrase zinc-binding domain-containing protein</fullName>
    </recommendedName>
</protein>
<feature type="compositionally biased region" description="Basic and acidic residues" evidence="1">
    <location>
        <begin position="464"/>
        <end position="476"/>
    </location>
</feature>
<dbReference type="SUPFAM" id="SSF53098">
    <property type="entry name" value="Ribonuclease H-like"/>
    <property type="match status" value="1"/>
</dbReference>
<dbReference type="InterPro" id="IPR052160">
    <property type="entry name" value="Gypsy_RT_Integrase-like"/>
</dbReference>
<sequence>MPPKKRRAAKSSLNYDNLIHYLKYEAYPPEVNSDREKRNIRKRAKSFRLEQLPSGDKLYFTYTYPDEENTQHTKEVIYKTEDQKRAFDEFHINSKGVHIGREKLLTLITEKYYWQGICIKIREFLRACKECHQKVEAQVTKKKLMEDTIQTEGYVAVKIEDDQDYEEVMETEDLSGVSLSDIWTSSEQQLLQLQSQHFWDIVEVKMLGPYLCNGRKKHVMVFMDVFSLWPEAAIVETMSSTVVTHVLINLICRFGVMNKLLMGAGQTDTNVFMLPRTDILLASDIDIKILHTTTPQTAEAWYEIEETMNQFVINNSDWTNCLPFALLPHRISRGRHTEYSPAYLTYGRELNLPTLLTHQPTVEYLQTSDGYIPIDKKLQTLSSLMTVYKGYCGDDNVSQDSDIFKGPSMNMPGRKIPLGSAKTMTASSSLSSQEVSPSTSAQICHEGIETSGMSDEDDINTDSKNVKPKGEIKEEQETSVNTPLRRKRWSKTHRTSMDNSSNNTDDLSIEEIQSYEKLLKVDENSNADKLMVSGEVDAYYDDVILYLKHKRYGVGVVNDHMKRNIRKMSESHYLEGDMLYHKWKTTSRIIPLRFDERYYIMENYHIDNKGRHLGFRQMYERLNKFHWKSMAVDCEAYVRTCVTCNQAKSVNNDSLFEYFYDVTDEERAKLAEENYSLLVKYLQKGKILQSVQPNKSKLITLLADWFTINNGQLYYKRPDRDFNVCLEIAARAKKNAIRNAHVIAVSGNHLNQPDTLQMLSEGYIWNGMKENCEDFVHSCCKHPKPANIKRNAAFKKFDLLQRVSLFKKIRVMQDDPKMTQTTKQHKSTALLRYQKILDDTAQDSFRTDNDPTERSSELVEITENGQPHHEQENEMENENSEVCEITDAETSVTNKIIKMDKEVEDLDEISRNKPSSSQEEQTMICDSHDVVEQHVDGIEQIIYYSKHQIENEQNIDKQTVLHEQANSHITCSHKSLSQEMENEELVDNMTLRLKGIARKMLLNKNIGTPHQGWSILEFLE</sequence>
<feature type="domain" description="Integrase zinc-binding" evidence="2">
    <location>
        <begin position="596"/>
        <end position="649"/>
    </location>
</feature>
<dbReference type="Pfam" id="PF17921">
    <property type="entry name" value="Integrase_H2C2"/>
    <property type="match status" value="3"/>
</dbReference>
<feature type="compositionally biased region" description="Basic and acidic residues" evidence="1">
    <location>
        <begin position="845"/>
        <end position="857"/>
    </location>
</feature>
<dbReference type="AlphaFoldDB" id="A0A8S3Q9I5"/>
<accession>A0A8S3Q9I5</accession>
<comment type="caution">
    <text evidence="3">The sequence shown here is derived from an EMBL/GenBank/DDBJ whole genome shotgun (WGS) entry which is preliminary data.</text>
</comment>
<dbReference type="InterPro" id="IPR012337">
    <property type="entry name" value="RNaseH-like_sf"/>
</dbReference>
<proteinExistence type="predicted"/>
<organism evidence="3 4">
    <name type="scientific">Mytilus edulis</name>
    <name type="common">Blue mussel</name>
    <dbReference type="NCBI Taxonomy" id="6550"/>
    <lineage>
        <taxon>Eukaryota</taxon>
        <taxon>Metazoa</taxon>
        <taxon>Spiralia</taxon>
        <taxon>Lophotrochozoa</taxon>
        <taxon>Mollusca</taxon>
        <taxon>Bivalvia</taxon>
        <taxon>Autobranchia</taxon>
        <taxon>Pteriomorphia</taxon>
        <taxon>Mytilida</taxon>
        <taxon>Mytiloidea</taxon>
        <taxon>Mytilidae</taxon>
        <taxon>Mytilinae</taxon>
        <taxon>Mytilus</taxon>
    </lineage>
</organism>
<evidence type="ECO:0000259" key="2">
    <source>
        <dbReference type="Pfam" id="PF17921"/>
    </source>
</evidence>
<dbReference type="Proteomes" id="UP000683360">
    <property type="component" value="Unassembled WGS sequence"/>
</dbReference>
<dbReference type="EMBL" id="CAJPWZ010000373">
    <property type="protein sequence ID" value="CAG2191928.1"/>
    <property type="molecule type" value="Genomic_DNA"/>
</dbReference>
<feature type="domain" description="Integrase zinc-binding" evidence="2">
    <location>
        <begin position="81"/>
        <end position="133"/>
    </location>
</feature>